<evidence type="ECO:0000313" key="2">
    <source>
        <dbReference type="Proteomes" id="UP000033072"/>
    </source>
</evidence>
<organism evidence="1 2">
    <name type="scientific">Methanosarcina lacustris Z-7289</name>
    <dbReference type="NCBI Taxonomy" id="1434111"/>
    <lineage>
        <taxon>Archaea</taxon>
        <taxon>Methanobacteriati</taxon>
        <taxon>Methanobacteriota</taxon>
        <taxon>Stenosarchaea group</taxon>
        <taxon>Methanomicrobia</taxon>
        <taxon>Methanosarcinales</taxon>
        <taxon>Methanosarcinaceae</taxon>
        <taxon>Methanosarcina</taxon>
    </lineage>
</organism>
<accession>A0A0E3S2C4</accession>
<name>A0A0E3S2C4_9EURY</name>
<dbReference type="HOGENOM" id="CLU_2784119_0_0_2"/>
<dbReference type="EMBL" id="CP009515">
    <property type="protein sequence ID" value="AKB74934.1"/>
    <property type="molecule type" value="Genomic_DNA"/>
</dbReference>
<protein>
    <submittedName>
        <fullName evidence="1">Uncharacterized protein</fullName>
    </submittedName>
</protein>
<dbReference type="KEGG" id="mls:MSLAZ_1673"/>
<keyword evidence="2" id="KW-1185">Reference proteome</keyword>
<proteinExistence type="predicted"/>
<reference evidence="1 2" key="1">
    <citation type="submission" date="2014-07" db="EMBL/GenBank/DDBJ databases">
        <title>Methanogenic archaea and the global carbon cycle.</title>
        <authorList>
            <person name="Henriksen J.R."/>
            <person name="Luke J."/>
            <person name="Reinhart S."/>
            <person name="Benedict M.N."/>
            <person name="Youngblut N.D."/>
            <person name="Metcalf M.E."/>
            <person name="Whitaker R.J."/>
            <person name="Metcalf W.W."/>
        </authorList>
    </citation>
    <scope>NUCLEOTIDE SEQUENCE [LARGE SCALE GENOMIC DNA]</scope>
    <source>
        <strain evidence="1 2">Z-7289</strain>
    </source>
</reference>
<sequence>MRKAGLIFTEKGPEVLAQYGIEKEAGNTYYIRSKNAVEIMKHLDSVFGGDITGESTTLIARFFHNNSS</sequence>
<gene>
    <name evidence="1" type="ORF">MSLAZ_1673</name>
</gene>
<dbReference type="Proteomes" id="UP000033072">
    <property type="component" value="Chromosome"/>
</dbReference>
<dbReference type="AlphaFoldDB" id="A0A0E3S2C4"/>
<dbReference type="PATRIC" id="fig|1434111.4.peg.2191"/>
<evidence type="ECO:0000313" key="1">
    <source>
        <dbReference type="EMBL" id="AKB74934.1"/>
    </source>
</evidence>